<protein>
    <submittedName>
        <fullName evidence="1">Uncharacterized protein</fullName>
    </submittedName>
</protein>
<dbReference type="EMBL" id="BQNB010008570">
    <property type="protein sequence ID" value="GJS51214.1"/>
    <property type="molecule type" value="Genomic_DNA"/>
</dbReference>
<reference evidence="1" key="1">
    <citation type="journal article" date="2022" name="Int. J. Mol. Sci.">
        <title>Draft Genome of Tanacetum Coccineum: Genomic Comparison of Closely Related Tanacetum-Family Plants.</title>
        <authorList>
            <person name="Yamashiro T."/>
            <person name="Shiraishi A."/>
            <person name="Nakayama K."/>
            <person name="Satake H."/>
        </authorList>
    </citation>
    <scope>NUCLEOTIDE SEQUENCE</scope>
</reference>
<comment type="caution">
    <text evidence="1">The sequence shown here is derived from an EMBL/GenBank/DDBJ whole genome shotgun (WGS) entry which is preliminary data.</text>
</comment>
<sequence>MVLMGTHLIRGLGWLDTVSRFVGLAALDRDCWKKVTCRGRSVRRMGRQCGYVDGWVWLGWGGGAGLEVWEQRGWAVWSEVSRCSIATRYGYHHGEWYFEEGSRVGLWAGVLINTCGWGLLAGWIEETLVAGGSHASEMTGRWALVIPNCGMPVTRRICCCGAVFDWGVWGGWLKVLVCLLWNGSSSWSKLRKKFACGSGGVQDLNHKKGGAMRLSWMDERNGGGRWTELVERFVGNGQRYVTNWALGGARCGLRERLFGRERV</sequence>
<organism evidence="1 2">
    <name type="scientific">Tanacetum coccineum</name>
    <dbReference type="NCBI Taxonomy" id="301880"/>
    <lineage>
        <taxon>Eukaryota</taxon>
        <taxon>Viridiplantae</taxon>
        <taxon>Streptophyta</taxon>
        <taxon>Embryophyta</taxon>
        <taxon>Tracheophyta</taxon>
        <taxon>Spermatophyta</taxon>
        <taxon>Magnoliopsida</taxon>
        <taxon>eudicotyledons</taxon>
        <taxon>Gunneridae</taxon>
        <taxon>Pentapetalae</taxon>
        <taxon>asterids</taxon>
        <taxon>campanulids</taxon>
        <taxon>Asterales</taxon>
        <taxon>Asteraceae</taxon>
        <taxon>Asteroideae</taxon>
        <taxon>Anthemideae</taxon>
        <taxon>Anthemidinae</taxon>
        <taxon>Tanacetum</taxon>
    </lineage>
</organism>
<proteinExistence type="predicted"/>
<gene>
    <name evidence="1" type="ORF">Tco_0624576</name>
</gene>
<dbReference type="Proteomes" id="UP001151760">
    <property type="component" value="Unassembled WGS sequence"/>
</dbReference>
<evidence type="ECO:0000313" key="1">
    <source>
        <dbReference type="EMBL" id="GJS51214.1"/>
    </source>
</evidence>
<reference evidence="1" key="2">
    <citation type="submission" date="2022-01" db="EMBL/GenBank/DDBJ databases">
        <authorList>
            <person name="Yamashiro T."/>
            <person name="Shiraishi A."/>
            <person name="Satake H."/>
            <person name="Nakayama K."/>
        </authorList>
    </citation>
    <scope>NUCLEOTIDE SEQUENCE</scope>
</reference>
<keyword evidence="2" id="KW-1185">Reference proteome</keyword>
<name>A0ABQ4WEC9_9ASTR</name>
<evidence type="ECO:0000313" key="2">
    <source>
        <dbReference type="Proteomes" id="UP001151760"/>
    </source>
</evidence>
<accession>A0ABQ4WEC9</accession>